<accession>A0A1T5LRS9</accession>
<keyword evidence="1" id="KW-0732">Signal</keyword>
<organism evidence="2 3">
    <name type="scientific">Ohtaekwangia koreensis</name>
    <dbReference type="NCBI Taxonomy" id="688867"/>
    <lineage>
        <taxon>Bacteria</taxon>
        <taxon>Pseudomonadati</taxon>
        <taxon>Bacteroidota</taxon>
        <taxon>Cytophagia</taxon>
        <taxon>Cytophagales</taxon>
        <taxon>Fulvivirgaceae</taxon>
        <taxon>Ohtaekwangia</taxon>
    </lineage>
</organism>
<evidence type="ECO:0000256" key="1">
    <source>
        <dbReference type="SAM" id="SignalP"/>
    </source>
</evidence>
<dbReference type="InterPro" id="IPR011990">
    <property type="entry name" value="TPR-like_helical_dom_sf"/>
</dbReference>
<proteinExistence type="predicted"/>
<gene>
    <name evidence="2" type="ORF">SAMN05660236_3789</name>
</gene>
<dbReference type="Proteomes" id="UP000190961">
    <property type="component" value="Unassembled WGS sequence"/>
</dbReference>
<dbReference type="EMBL" id="FUZU01000002">
    <property type="protein sequence ID" value="SKC78662.1"/>
    <property type="molecule type" value="Genomic_DNA"/>
</dbReference>
<evidence type="ECO:0000313" key="2">
    <source>
        <dbReference type="EMBL" id="SKC78662.1"/>
    </source>
</evidence>
<feature type="signal peptide" evidence="1">
    <location>
        <begin position="1"/>
        <end position="21"/>
    </location>
</feature>
<reference evidence="2 3" key="1">
    <citation type="submission" date="2017-02" db="EMBL/GenBank/DDBJ databases">
        <authorList>
            <person name="Peterson S.W."/>
        </authorList>
    </citation>
    <scope>NUCLEOTIDE SEQUENCE [LARGE SCALE GENOMIC DNA]</scope>
    <source>
        <strain evidence="2 3">DSM 25262</strain>
    </source>
</reference>
<evidence type="ECO:0000313" key="3">
    <source>
        <dbReference type="Proteomes" id="UP000190961"/>
    </source>
</evidence>
<name>A0A1T5LRS9_9BACT</name>
<dbReference type="RefSeq" id="WP_079688295.1">
    <property type="nucleotide sequence ID" value="NZ_FUZU01000002.1"/>
</dbReference>
<dbReference type="InterPro" id="IPR049039">
    <property type="entry name" value="RMD1-3_a_helical_rpt"/>
</dbReference>
<dbReference type="Pfam" id="PF21033">
    <property type="entry name" value="RMD1-3"/>
    <property type="match status" value="1"/>
</dbReference>
<sequence length="257" mass="28973">MKILSGSVVLSLCFIVSSVWAQTPDRFSEGMHLEKEFKVEAALEKYELCLKSNPHHAQALTHASRMLSNIGGRLPVDKKEEKKKYYSKAKAYAIRSVAINNQDIEARLAYIISMGLMTEVAGSPREKIQDAKLIRQEADAMIKMDSTFAPAYFILGKWHFELARLSWIEQMACKFFFGGLPENISMDAAIKNLKKASELQPNTILFLFGEASAYHYQDEDDKAVKLLQQALALPLKEPDDIPRKERCTALLKEIKGG</sequence>
<dbReference type="STRING" id="688867.SAMN05660236_3789"/>
<dbReference type="OrthoDB" id="9813878at2"/>
<dbReference type="AlphaFoldDB" id="A0A1T5LRS9"/>
<feature type="chain" id="PRO_5013160241" evidence="1">
    <location>
        <begin position="22"/>
        <end position="257"/>
    </location>
</feature>
<dbReference type="SUPFAM" id="SSF48452">
    <property type="entry name" value="TPR-like"/>
    <property type="match status" value="1"/>
</dbReference>
<protein>
    <submittedName>
        <fullName evidence="2">Uncharacterized protein</fullName>
    </submittedName>
</protein>
<dbReference type="Gene3D" id="1.25.40.10">
    <property type="entry name" value="Tetratricopeptide repeat domain"/>
    <property type="match status" value="1"/>
</dbReference>
<keyword evidence="3" id="KW-1185">Reference proteome</keyword>